<gene>
    <name evidence="1" type="ORF">GA0070621_4985</name>
</gene>
<evidence type="ECO:0000313" key="1">
    <source>
        <dbReference type="EMBL" id="SBT53803.1"/>
    </source>
</evidence>
<proteinExistence type="predicted"/>
<keyword evidence="2" id="KW-1185">Reference proteome</keyword>
<evidence type="ECO:0000313" key="2">
    <source>
        <dbReference type="Proteomes" id="UP000198765"/>
    </source>
</evidence>
<organism evidence="1 2">
    <name type="scientific">Micromonospora narathiwatensis</name>
    <dbReference type="NCBI Taxonomy" id="299146"/>
    <lineage>
        <taxon>Bacteria</taxon>
        <taxon>Bacillati</taxon>
        <taxon>Actinomycetota</taxon>
        <taxon>Actinomycetes</taxon>
        <taxon>Micromonosporales</taxon>
        <taxon>Micromonosporaceae</taxon>
        <taxon>Micromonospora</taxon>
    </lineage>
</organism>
<accession>A0A1A9AC77</accession>
<protein>
    <recommendedName>
        <fullName evidence="3">Nucleotidyltransferase family protein</fullName>
    </recommendedName>
</protein>
<dbReference type="AlphaFoldDB" id="A0A1A9AC77"/>
<name>A0A1A9AC77_9ACTN</name>
<evidence type="ECO:0008006" key="3">
    <source>
        <dbReference type="Google" id="ProtNLM"/>
    </source>
</evidence>
<dbReference type="PANTHER" id="PTHR39166">
    <property type="entry name" value="BLL1166 PROTEIN"/>
    <property type="match status" value="1"/>
</dbReference>
<reference evidence="1 2" key="1">
    <citation type="submission" date="2016-06" db="EMBL/GenBank/DDBJ databases">
        <authorList>
            <person name="Kjaerup R.B."/>
            <person name="Dalgaard T.S."/>
            <person name="Juul-Madsen H.R."/>
        </authorList>
    </citation>
    <scope>NUCLEOTIDE SEQUENCE [LARGE SCALE GENOMIC DNA]</scope>
    <source>
        <strain evidence="1 2">DSM 45248</strain>
    </source>
</reference>
<dbReference type="EMBL" id="LT594324">
    <property type="protein sequence ID" value="SBT53803.1"/>
    <property type="molecule type" value="Genomic_DNA"/>
</dbReference>
<dbReference type="Proteomes" id="UP000198765">
    <property type="component" value="Chromosome I"/>
</dbReference>
<dbReference type="PATRIC" id="fig|299146.4.peg.5144"/>
<dbReference type="InterPro" id="IPR009267">
    <property type="entry name" value="NTP_transf_6"/>
</dbReference>
<dbReference type="Pfam" id="PF06042">
    <property type="entry name" value="NTP_transf_6"/>
    <property type="match status" value="1"/>
</dbReference>
<dbReference type="PANTHER" id="PTHR39166:SF1">
    <property type="entry name" value="BLL1166 PROTEIN"/>
    <property type="match status" value="1"/>
</dbReference>
<sequence>MLRDLVRASPWLVSALDVVRKSGLPDAWIGAGVLRDLVWGQRYGDGFDPQAVRDVDVVFFDPLDLSRDNDDRATARLREAWPEPPWEAKNQAAVHTWYPAKFGDQVPPLRGIAEAVATWPEYATAVAVRLGEQDRIDICAPYGLDDLLDGVWRRNPTRVSPDRSRQRLARHRPAERWPGVRVVT</sequence>